<feature type="signal peptide" evidence="1">
    <location>
        <begin position="1"/>
        <end position="23"/>
    </location>
</feature>
<evidence type="ECO:0000313" key="2">
    <source>
        <dbReference type="Proteomes" id="UP000025227"/>
    </source>
</evidence>
<dbReference type="WBParaSite" id="HCON_00123180-00001">
    <property type="protein sequence ID" value="HCON_00123180-00001"/>
    <property type="gene ID" value="HCON_00123180"/>
</dbReference>
<dbReference type="AlphaFoldDB" id="A0A7I5EBC6"/>
<dbReference type="Proteomes" id="UP000025227">
    <property type="component" value="Unplaced"/>
</dbReference>
<keyword evidence="1" id="KW-0732">Signal</keyword>
<reference evidence="3" key="1">
    <citation type="submission" date="2020-12" db="UniProtKB">
        <authorList>
            <consortium name="WormBaseParasite"/>
        </authorList>
    </citation>
    <scope>IDENTIFICATION</scope>
    <source>
        <strain evidence="3">MHco3</strain>
    </source>
</reference>
<sequence>MMWSSKTLAVVVLILQAYPSCSCTFHTTCVSAFNDSPQLYSNSTASLRDCLTTCYLIEKCVYALFTSGFCFAFADIKSYESYDSLDCNYYKIDRDYIADPEQCKPLSDLP</sequence>
<name>A0A7I5EBC6_HAECO</name>
<evidence type="ECO:0000313" key="3">
    <source>
        <dbReference type="WBParaSite" id="HCON_00123180-00001"/>
    </source>
</evidence>
<feature type="chain" id="PRO_5029713276" evidence="1">
    <location>
        <begin position="24"/>
        <end position="110"/>
    </location>
</feature>
<evidence type="ECO:0000256" key="1">
    <source>
        <dbReference type="SAM" id="SignalP"/>
    </source>
</evidence>
<protein>
    <submittedName>
        <fullName evidence="3">Apple domain-containing protein</fullName>
    </submittedName>
</protein>
<organism evidence="2 3">
    <name type="scientific">Haemonchus contortus</name>
    <name type="common">Barber pole worm</name>
    <dbReference type="NCBI Taxonomy" id="6289"/>
    <lineage>
        <taxon>Eukaryota</taxon>
        <taxon>Metazoa</taxon>
        <taxon>Ecdysozoa</taxon>
        <taxon>Nematoda</taxon>
        <taxon>Chromadorea</taxon>
        <taxon>Rhabditida</taxon>
        <taxon>Rhabditina</taxon>
        <taxon>Rhabditomorpha</taxon>
        <taxon>Strongyloidea</taxon>
        <taxon>Trichostrongylidae</taxon>
        <taxon>Haemonchus</taxon>
    </lineage>
</organism>
<keyword evidence="2" id="KW-1185">Reference proteome</keyword>
<proteinExistence type="predicted"/>
<accession>A0A7I5EBC6</accession>